<dbReference type="InterPro" id="IPR025514">
    <property type="entry name" value="DUF4402"/>
</dbReference>
<dbReference type="Pfam" id="PF14352">
    <property type="entry name" value="DUF4402"/>
    <property type="match status" value="1"/>
</dbReference>
<keyword evidence="3" id="KW-1185">Reference proteome</keyword>
<proteinExistence type="predicted"/>
<comment type="caution">
    <text evidence="2">The sequence shown here is derived from an EMBL/GenBank/DDBJ whole genome shotgun (WGS) entry which is preliminary data.</text>
</comment>
<feature type="signal peptide" evidence="1">
    <location>
        <begin position="1"/>
        <end position="26"/>
    </location>
</feature>
<dbReference type="Proteomes" id="UP001069802">
    <property type="component" value="Unassembled WGS sequence"/>
</dbReference>
<feature type="chain" id="PRO_5047176477" evidence="1">
    <location>
        <begin position="27"/>
        <end position="164"/>
    </location>
</feature>
<protein>
    <submittedName>
        <fullName evidence="2">DUF4402 domain-containing protein</fullName>
    </submittedName>
</protein>
<name>A0ABT4LFX0_9PROT</name>
<evidence type="ECO:0000256" key="1">
    <source>
        <dbReference type="SAM" id="SignalP"/>
    </source>
</evidence>
<dbReference type="RefSeq" id="WP_269422189.1">
    <property type="nucleotide sequence ID" value="NZ_JAPWGY010000001.1"/>
</dbReference>
<organism evidence="2 3">
    <name type="scientific">Kiloniella laminariae</name>
    <dbReference type="NCBI Taxonomy" id="454162"/>
    <lineage>
        <taxon>Bacteria</taxon>
        <taxon>Pseudomonadati</taxon>
        <taxon>Pseudomonadota</taxon>
        <taxon>Alphaproteobacteria</taxon>
        <taxon>Rhodospirillales</taxon>
        <taxon>Kiloniellaceae</taxon>
        <taxon>Kiloniella</taxon>
    </lineage>
</organism>
<gene>
    <name evidence="2" type="ORF">O4H49_04345</name>
</gene>
<evidence type="ECO:0000313" key="3">
    <source>
        <dbReference type="Proteomes" id="UP001069802"/>
    </source>
</evidence>
<sequence>MKKSLKYIAYGVITMTGAVASSGSMAADGTGNASAQIQQAISITENTAMDFGNTAVDASGGTVTISTAGAVSGPAGYTFSGSPAAGAFTASGDASTAVTISFTNGSLTGPGAAMTLNNFTHDAGGTPTTDGSGDLAFNVGADLVVNATQASGAYAGTYTVTVNY</sequence>
<evidence type="ECO:0000313" key="2">
    <source>
        <dbReference type="EMBL" id="MCZ4279995.1"/>
    </source>
</evidence>
<accession>A0ABT4LFX0</accession>
<reference evidence="2" key="1">
    <citation type="submission" date="2022-12" db="EMBL/GenBank/DDBJ databases">
        <title>Bacterial isolates from different developmental stages of Nematostella vectensis.</title>
        <authorList>
            <person name="Fraune S."/>
        </authorList>
    </citation>
    <scope>NUCLEOTIDE SEQUENCE</scope>
    <source>
        <strain evidence="2">G21630-S1</strain>
    </source>
</reference>
<keyword evidence="1" id="KW-0732">Signal</keyword>
<dbReference type="EMBL" id="JAPWGY010000001">
    <property type="protein sequence ID" value="MCZ4279995.1"/>
    <property type="molecule type" value="Genomic_DNA"/>
</dbReference>